<dbReference type="SUPFAM" id="SSF55729">
    <property type="entry name" value="Acyl-CoA N-acyltransferases (Nat)"/>
    <property type="match status" value="1"/>
</dbReference>
<dbReference type="eggNOG" id="COG1670">
    <property type="taxonomic scope" value="Bacteria"/>
</dbReference>
<dbReference type="PANTHER" id="PTHR43792:SF8">
    <property type="entry name" value="[RIBOSOMAL PROTEIN US5]-ALANINE N-ACETYLTRANSFERASE"/>
    <property type="match status" value="1"/>
</dbReference>
<evidence type="ECO:0000256" key="1">
    <source>
        <dbReference type="ARBA" id="ARBA00022679"/>
    </source>
</evidence>
<dbReference type="AlphaFoldDB" id="N9XWG9"/>
<sequence>MSLKNNVNISLSGGSKTEYIIRDKNNISIGRFEIKDMNHENQKCDVKLKFYREDDYNLLRETLELILSATFKDKKVYKVNIIINEGIKLSPFLDIGFILEGIISDNAILNGSRRSDLMFGINREDFRYKNCEPIIKLQGENIYLRNLTPNDSEEILNYYNKNKKHLEKFEPSRDKDFYTLETQQSLLNESYKQFLNGTSYELGIIKDNKIIGKIRLSNIVYGVFKSGILGYSIDEDFQGKGYMKEAVKLIVEYAFNDLDLHRIEASALVRNERSKNVLLGCGFEELGINKKYLFINGIWEDHITFYKVK</sequence>
<dbReference type="PROSITE" id="PS51186">
    <property type="entry name" value="GNAT"/>
    <property type="match status" value="1"/>
</dbReference>
<keyword evidence="2" id="KW-0012">Acyltransferase</keyword>
<dbReference type="RefSeq" id="WP_002596591.1">
    <property type="nucleotide sequence ID" value="NZ_KB850956.1"/>
</dbReference>
<comment type="caution">
    <text evidence="5">The sequence shown here is derived from an EMBL/GenBank/DDBJ whole genome shotgun (WGS) entry which is preliminary data.</text>
</comment>
<dbReference type="PATRIC" id="fig|999411.4.peg.71"/>
<dbReference type="Proteomes" id="UP000013097">
    <property type="component" value="Unassembled WGS sequence"/>
</dbReference>
<gene>
    <name evidence="5" type="ORF">HMPREF1092_00074</name>
</gene>
<keyword evidence="1" id="KW-0808">Transferase</keyword>
<comment type="similarity">
    <text evidence="3">Belongs to the acetyltransferase family. RimJ subfamily.</text>
</comment>
<evidence type="ECO:0000313" key="6">
    <source>
        <dbReference type="Proteomes" id="UP000013097"/>
    </source>
</evidence>
<protein>
    <recommendedName>
        <fullName evidence="4">N-acetyltransferase domain-containing protein</fullName>
    </recommendedName>
</protein>
<proteinExistence type="inferred from homology"/>
<accession>N9XWG9</accession>
<evidence type="ECO:0000259" key="4">
    <source>
        <dbReference type="PROSITE" id="PS51186"/>
    </source>
</evidence>
<evidence type="ECO:0000256" key="3">
    <source>
        <dbReference type="ARBA" id="ARBA00038502"/>
    </source>
</evidence>
<dbReference type="GO" id="GO:0008999">
    <property type="term" value="F:protein-N-terminal-alanine acetyltransferase activity"/>
    <property type="evidence" value="ECO:0007669"/>
    <property type="project" value="TreeGrafter"/>
</dbReference>
<keyword evidence="6" id="KW-1185">Reference proteome</keyword>
<organism evidence="5 6">
    <name type="scientific">Clostridium thermobutyricum</name>
    <dbReference type="NCBI Taxonomy" id="29372"/>
    <lineage>
        <taxon>Bacteria</taxon>
        <taxon>Bacillati</taxon>
        <taxon>Bacillota</taxon>
        <taxon>Clostridia</taxon>
        <taxon>Eubacteriales</taxon>
        <taxon>Clostridiaceae</taxon>
        <taxon>Clostridium</taxon>
    </lineage>
</organism>
<dbReference type="CDD" id="cd04301">
    <property type="entry name" value="NAT_SF"/>
    <property type="match status" value="1"/>
</dbReference>
<evidence type="ECO:0000313" key="5">
    <source>
        <dbReference type="EMBL" id="ENZ04053.1"/>
    </source>
</evidence>
<name>N9XWG9_9CLOT</name>
<dbReference type="EMBL" id="AGYT01000001">
    <property type="protein sequence ID" value="ENZ04053.1"/>
    <property type="molecule type" value="Genomic_DNA"/>
</dbReference>
<dbReference type="InterPro" id="IPR000182">
    <property type="entry name" value="GNAT_dom"/>
</dbReference>
<dbReference type="InterPro" id="IPR016181">
    <property type="entry name" value="Acyl_CoA_acyltransferase"/>
</dbReference>
<evidence type="ECO:0000256" key="2">
    <source>
        <dbReference type="ARBA" id="ARBA00023315"/>
    </source>
</evidence>
<dbReference type="PANTHER" id="PTHR43792">
    <property type="entry name" value="GNAT FAMILY, PUTATIVE (AFU_ORTHOLOGUE AFUA_3G00765)-RELATED-RELATED"/>
    <property type="match status" value="1"/>
</dbReference>
<dbReference type="Pfam" id="PF13302">
    <property type="entry name" value="Acetyltransf_3"/>
    <property type="match status" value="1"/>
</dbReference>
<dbReference type="Gene3D" id="3.40.630.30">
    <property type="match status" value="2"/>
</dbReference>
<dbReference type="GO" id="GO:0005737">
    <property type="term" value="C:cytoplasm"/>
    <property type="evidence" value="ECO:0007669"/>
    <property type="project" value="TreeGrafter"/>
</dbReference>
<dbReference type="HOGENOM" id="CLU_879107_0_0_9"/>
<dbReference type="InterPro" id="IPR051531">
    <property type="entry name" value="N-acetyltransferase"/>
</dbReference>
<reference evidence="5 6" key="1">
    <citation type="submission" date="2013-01" db="EMBL/GenBank/DDBJ databases">
        <title>The Genome Sequence of Clostridium colicanis 209318.</title>
        <authorList>
            <consortium name="The Broad Institute Genome Sequencing Platform"/>
            <person name="Earl A."/>
            <person name="Ward D."/>
            <person name="Feldgarden M."/>
            <person name="Gevers D."/>
            <person name="Courvalin P."/>
            <person name="Lambert T."/>
            <person name="Walker B."/>
            <person name="Young S.K."/>
            <person name="Zeng Q."/>
            <person name="Gargeya S."/>
            <person name="Fitzgerald M."/>
            <person name="Haas B."/>
            <person name="Abouelleil A."/>
            <person name="Alvarado L."/>
            <person name="Arachchi H.M."/>
            <person name="Berlin A.M."/>
            <person name="Chapman S.B."/>
            <person name="Dewar J."/>
            <person name="Goldberg J."/>
            <person name="Griggs A."/>
            <person name="Gujja S."/>
            <person name="Hansen M."/>
            <person name="Howarth C."/>
            <person name="Imamovic A."/>
            <person name="Larimer J."/>
            <person name="McCowan C."/>
            <person name="Murphy C."/>
            <person name="Neiman D."/>
            <person name="Pearson M."/>
            <person name="Priest M."/>
            <person name="Roberts A."/>
            <person name="Saif S."/>
            <person name="Shea T."/>
            <person name="Sisk P."/>
            <person name="Sykes S."/>
            <person name="Wortman J."/>
            <person name="Nusbaum C."/>
            <person name="Birren B."/>
        </authorList>
    </citation>
    <scope>NUCLEOTIDE SEQUENCE [LARGE SCALE GENOMIC DNA]</scope>
    <source>
        <strain evidence="5 6">209318</strain>
    </source>
</reference>
<feature type="domain" description="N-acetyltransferase" evidence="4">
    <location>
        <begin position="142"/>
        <end position="309"/>
    </location>
</feature>